<evidence type="ECO:0000256" key="8">
    <source>
        <dbReference type="ARBA" id="ARBA00022917"/>
    </source>
</evidence>
<comment type="similarity">
    <text evidence="2 11">Belongs to the class-II aminoacyl-tRNA synthetase family.</text>
</comment>
<comment type="subunit">
    <text evidence="3 11">Homodimer.</text>
</comment>
<evidence type="ECO:0000256" key="7">
    <source>
        <dbReference type="ARBA" id="ARBA00022840"/>
    </source>
</evidence>
<gene>
    <name evidence="11" type="primary">hisS</name>
    <name evidence="14" type="ORF">DRY71_26610</name>
</gene>
<keyword evidence="7 11" id="KW-0067">ATP-binding</keyword>
<evidence type="ECO:0000256" key="3">
    <source>
        <dbReference type="ARBA" id="ARBA00011738"/>
    </source>
</evidence>
<dbReference type="SUPFAM" id="SSF52954">
    <property type="entry name" value="Class II aaRS ABD-related"/>
    <property type="match status" value="1"/>
</dbReference>
<dbReference type="EMBL" id="AAGUYM010000061">
    <property type="protein sequence ID" value="EBS2696236.1"/>
    <property type="molecule type" value="Genomic_DNA"/>
</dbReference>
<dbReference type="EC" id="6.1.1.21" evidence="11"/>
<accession>A0A5U9KYN7</accession>
<keyword evidence="8 11" id="KW-0648">Protein biosynthesis</keyword>
<dbReference type="InterPro" id="IPR036621">
    <property type="entry name" value="Anticodon-bd_dom_sf"/>
</dbReference>
<feature type="binding site" evidence="12">
    <location>
        <position position="126"/>
    </location>
    <ligand>
        <name>L-histidine</name>
        <dbReference type="ChEBI" id="CHEBI:57595"/>
    </ligand>
</feature>
<name>A0A5U9KYN7_SALNE</name>
<dbReference type="Gene3D" id="3.40.50.800">
    <property type="entry name" value="Anticodon-binding domain"/>
    <property type="match status" value="1"/>
</dbReference>
<evidence type="ECO:0000256" key="12">
    <source>
        <dbReference type="PIRSR" id="PIRSR001549-1"/>
    </source>
</evidence>
<evidence type="ECO:0000256" key="4">
    <source>
        <dbReference type="ARBA" id="ARBA00022490"/>
    </source>
</evidence>
<evidence type="ECO:0000256" key="6">
    <source>
        <dbReference type="ARBA" id="ARBA00022741"/>
    </source>
</evidence>
<dbReference type="Proteomes" id="UP000839726">
    <property type="component" value="Unassembled WGS sequence"/>
</dbReference>
<dbReference type="InterPro" id="IPR015807">
    <property type="entry name" value="His-tRNA-ligase"/>
</dbReference>
<reference evidence="14" key="1">
    <citation type="submission" date="2018-07" db="EMBL/GenBank/DDBJ databases">
        <authorList>
            <person name="Ashton P.M."/>
            <person name="Dallman T."/>
            <person name="Nair S."/>
            <person name="De Pinna E."/>
            <person name="Peters T."/>
            <person name="Grant K."/>
        </authorList>
    </citation>
    <scope>NUCLEOTIDE SEQUENCE [LARGE SCALE GENOMIC DNA]</scope>
    <source>
        <strain evidence="14">436933</strain>
    </source>
</reference>
<comment type="caution">
    <text evidence="14">The sequence shown here is derived from an EMBL/GenBank/DDBJ whole genome shotgun (WGS) entry which is preliminary data.</text>
</comment>
<dbReference type="InterPro" id="IPR004516">
    <property type="entry name" value="HisRS/HisZ"/>
</dbReference>
<dbReference type="Gene3D" id="3.30.930.10">
    <property type="entry name" value="Bira Bifunctional Protein, Domain 2"/>
    <property type="match status" value="1"/>
</dbReference>
<dbReference type="FunFam" id="3.30.930.10:FF:000005">
    <property type="entry name" value="Histidine--tRNA ligase"/>
    <property type="match status" value="1"/>
</dbReference>
<dbReference type="PANTHER" id="PTHR43707:SF1">
    <property type="entry name" value="HISTIDINE--TRNA LIGASE, MITOCHONDRIAL-RELATED"/>
    <property type="match status" value="1"/>
</dbReference>
<dbReference type="InterPro" id="IPR006195">
    <property type="entry name" value="aa-tRNA-synth_II"/>
</dbReference>
<dbReference type="GO" id="GO:0005524">
    <property type="term" value="F:ATP binding"/>
    <property type="evidence" value="ECO:0007669"/>
    <property type="project" value="UniProtKB-UniRule"/>
</dbReference>
<protein>
    <recommendedName>
        <fullName evidence="11">Histidine--tRNA ligase</fullName>
        <ecNumber evidence="11">6.1.1.21</ecNumber>
    </recommendedName>
    <alternativeName>
        <fullName evidence="11">Histidyl-tRNA synthetase</fullName>
        <shortName evidence="11">HisRS</shortName>
    </alternativeName>
</protein>
<proteinExistence type="inferred from homology"/>
<dbReference type="GO" id="GO:0005737">
    <property type="term" value="C:cytoplasm"/>
    <property type="evidence" value="ECO:0007669"/>
    <property type="project" value="UniProtKB-SubCell"/>
</dbReference>
<evidence type="ECO:0000256" key="10">
    <source>
        <dbReference type="ARBA" id="ARBA00047639"/>
    </source>
</evidence>
<feature type="binding site" evidence="12">
    <location>
        <begin position="262"/>
        <end position="263"/>
    </location>
    <ligand>
        <name>L-histidine</name>
        <dbReference type="ChEBI" id="CHEBI:57595"/>
    </ligand>
</feature>
<dbReference type="GO" id="GO:0006427">
    <property type="term" value="P:histidyl-tRNA aminoacylation"/>
    <property type="evidence" value="ECO:0007669"/>
    <property type="project" value="UniProtKB-UniRule"/>
</dbReference>
<keyword evidence="9 11" id="KW-0030">Aminoacyl-tRNA synthetase</keyword>
<evidence type="ECO:0000259" key="13">
    <source>
        <dbReference type="PROSITE" id="PS50862"/>
    </source>
</evidence>
<dbReference type="SUPFAM" id="SSF55681">
    <property type="entry name" value="Class II aaRS and biotin synthetases"/>
    <property type="match status" value="1"/>
</dbReference>
<feature type="binding site" evidence="12">
    <location>
        <begin position="82"/>
        <end position="84"/>
    </location>
    <ligand>
        <name>L-histidine</name>
        <dbReference type="ChEBI" id="CHEBI:57595"/>
    </ligand>
</feature>
<comment type="subcellular location">
    <subcellularLocation>
        <location evidence="1 11">Cytoplasm</location>
    </subcellularLocation>
</comment>
<keyword evidence="5 11" id="KW-0436">Ligase</keyword>
<keyword evidence="4 11" id="KW-0963">Cytoplasm</keyword>
<dbReference type="AlphaFoldDB" id="A0A5U9KYN7"/>
<evidence type="ECO:0000256" key="5">
    <source>
        <dbReference type="ARBA" id="ARBA00022598"/>
    </source>
</evidence>
<organism evidence="14">
    <name type="scientific">Salmonella newport</name>
    <dbReference type="NCBI Taxonomy" id="108619"/>
    <lineage>
        <taxon>Bacteria</taxon>
        <taxon>Pseudomonadati</taxon>
        <taxon>Pseudomonadota</taxon>
        <taxon>Gammaproteobacteria</taxon>
        <taxon>Enterobacterales</taxon>
        <taxon>Enterobacteriaceae</taxon>
        <taxon>Salmonella</taxon>
    </lineage>
</organism>
<dbReference type="NCBIfam" id="TIGR00442">
    <property type="entry name" value="hisS"/>
    <property type="match status" value="1"/>
</dbReference>
<comment type="catalytic activity">
    <reaction evidence="10 11">
        <text>tRNA(His) + L-histidine + ATP = L-histidyl-tRNA(His) + AMP + diphosphate + H(+)</text>
        <dbReference type="Rhea" id="RHEA:17313"/>
        <dbReference type="Rhea" id="RHEA-COMP:9665"/>
        <dbReference type="Rhea" id="RHEA-COMP:9689"/>
        <dbReference type="ChEBI" id="CHEBI:15378"/>
        <dbReference type="ChEBI" id="CHEBI:30616"/>
        <dbReference type="ChEBI" id="CHEBI:33019"/>
        <dbReference type="ChEBI" id="CHEBI:57595"/>
        <dbReference type="ChEBI" id="CHEBI:78442"/>
        <dbReference type="ChEBI" id="CHEBI:78527"/>
        <dbReference type="ChEBI" id="CHEBI:456215"/>
        <dbReference type="EC" id="6.1.1.21"/>
    </reaction>
</comment>
<feature type="binding site" evidence="12">
    <location>
        <position position="112"/>
    </location>
    <ligand>
        <name>L-histidine</name>
        <dbReference type="ChEBI" id="CHEBI:57595"/>
    </ligand>
</feature>
<dbReference type="InterPro" id="IPR041715">
    <property type="entry name" value="HisRS-like_core"/>
</dbReference>
<evidence type="ECO:0000256" key="1">
    <source>
        <dbReference type="ARBA" id="ARBA00004496"/>
    </source>
</evidence>
<dbReference type="InterPro" id="IPR045864">
    <property type="entry name" value="aa-tRNA-synth_II/BPL/LPL"/>
</dbReference>
<dbReference type="GO" id="GO:0004821">
    <property type="term" value="F:histidine-tRNA ligase activity"/>
    <property type="evidence" value="ECO:0007669"/>
    <property type="project" value="UniProtKB-UniRule"/>
</dbReference>
<sequence length="418" mass="47796">MIKLKSIRGMKDILPAETPLWQWCEDKIKKVTERYGYNEIRLPVLEPLSLFVRAVGQSTDIVSKEMYDFVDKSGEHITLRPEGTSGCVRSIIEHNLCYKNQQRLWYLGPMFRYERPQKGRLRQFTQFGVESFGMSGPDIDVELILLVKDLFKEFGILDYVTLQINSLGTSSERSEHRKILVEYFNDNKEQLDDDSCNRLLTNPLRILDSKNPEMQSIIENAPQLLNFLSGESKQHFEELCSILSSLDIKYEINPRLVRGLDYYTRTVFEWVTNSLGSQGTVCGGGRYDGLVELFDKKSLPAAGFAMGLERLLLLIQTVNGDIKFNKAPDIVVTSEDTGSSHVIISNVLRNEFPELKIIADCSKSKIKKQHENAVGSGCKYIITLQNDNMMNLWDLKKHKRLSLTIGDVISYIEKSLFI</sequence>
<dbReference type="Pfam" id="PF13393">
    <property type="entry name" value="tRNA-synt_His"/>
    <property type="match status" value="1"/>
</dbReference>
<dbReference type="CDD" id="cd00773">
    <property type="entry name" value="HisRS-like_core"/>
    <property type="match status" value="1"/>
</dbReference>
<keyword evidence="6 11" id="KW-0547">Nucleotide-binding</keyword>
<dbReference type="HAMAP" id="MF_00127">
    <property type="entry name" value="His_tRNA_synth"/>
    <property type="match status" value="1"/>
</dbReference>
<evidence type="ECO:0000256" key="2">
    <source>
        <dbReference type="ARBA" id="ARBA00008226"/>
    </source>
</evidence>
<evidence type="ECO:0000313" key="14">
    <source>
        <dbReference type="EMBL" id="EBS2696236.1"/>
    </source>
</evidence>
<dbReference type="PANTHER" id="PTHR43707">
    <property type="entry name" value="HISTIDYL-TRNA SYNTHETASE"/>
    <property type="match status" value="1"/>
</dbReference>
<dbReference type="PROSITE" id="PS50862">
    <property type="entry name" value="AA_TRNA_LIGASE_II"/>
    <property type="match status" value="1"/>
</dbReference>
<feature type="binding site" evidence="12">
    <location>
        <position position="258"/>
    </location>
    <ligand>
        <name>L-histidine</name>
        <dbReference type="ChEBI" id="CHEBI:57595"/>
    </ligand>
</feature>
<feature type="domain" description="Aminoacyl-transfer RNA synthetases class-II family profile" evidence="13">
    <location>
        <begin position="29"/>
        <end position="328"/>
    </location>
</feature>
<dbReference type="PIRSF" id="PIRSF001549">
    <property type="entry name" value="His-tRNA_synth"/>
    <property type="match status" value="1"/>
</dbReference>
<feature type="binding site" evidence="12">
    <location>
        <position position="130"/>
    </location>
    <ligand>
        <name>L-histidine</name>
        <dbReference type="ChEBI" id="CHEBI:57595"/>
    </ligand>
</feature>
<evidence type="ECO:0000256" key="9">
    <source>
        <dbReference type="ARBA" id="ARBA00023146"/>
    </source>
</evidence>
<evidence type="ECO:0000256" key="11">
    <source>
        <dbReference type="HAMAP-Rule" id="MF_00127"/>
    </source>
</evidence>